<dbReference type="Proteomes" id="UP000569951">
    <property type="component" value="Unassembled WGS sequence"/>
</dbReference>
<sequence>MIQLAPDVFLIPLAPRFAINAYLLGDVLIDAGTRYSAARLLRALRGRSVSAHALTHAHPDHQGASHAVCTRLGIPLWTSALEAAAAVSGDLRSQLPNSFPARLEQRYWAGPGHPVTRLLRAGDRVHDFEVLEVPGHSPGHLAFWRARDRVLIAGDVLSNLDLRTLRSGLREPPAIFTPDAPANRASLRRLAALRPEVVAFGHGAPLRDPEALARFAARLPGAPWSGSGGAL</sequence>
<keyword evidence="3" id="KW-1185">Reference proteome</keyword>
<protein>
    <submittedName>
        <fullName evidence="2">Glyoxylase-like metal-dependent hydrolase (Beta-lactamase superfamily II)</fullName>
    </submittedName>
</protein>
<evidence type="ECO:0000313" key="2">
    <source>
        <dbReference type="EMBL" id="MBB6098147.1"/>
    </source>
</evidence>
<dbReference type="InterPro" id="IPR001279">
    <property type="entry name" value="Metallo-B-lactamas"/>
</dbReference>
<dbReference type="RefSeq" id="WP_183986289.1">
    <property type="nucleotide sequence ID" value="NZ_JACHHG010000005.1"/>
</dbReference>
<dbReference type="EMBL" id="JACHHG010000005">
    <property type="protein sequence ID" value="MBB6098147.1"/>
    <property type="molecule type" value="Genomic_DNA"/>
</dbReference>
<proteinExistence type="predicted"/>
<dbReference type="InterPro" id="IPR036866">
    <property type="entry name" value="RibonucZ/Hydroxyglut_hydro"/>
</dbReference>
<organism evidence="2 3">
    <name type="scientific">Deinobacterium chartae</name>
    <dbReference type="NCBI Taxonomy" id="521158"/>
    <lineage>
        <taxon>Bacteria</taxon>
        <taxon>Thermotogati</taxon>
        <taxon>Deinococcota</taxon>
        <taxon>Deinococci</taxon>
        <taxon>Deinococcales</taxon>
        <taxon>Deinococcaceae</taxon>
        <taxon>Deinobacterium</taxon>
    </lineage>
</organism>
<feature type="domain" description="Metallo-beta-lactamase" evidence="1">
    <location>
        <begin position="18"/>
        <end position="202"/>
    </location>
</feature>
<dbReference type="AlphaFoldDB" id="A0A841HXL6"/>
<dbReference type="SUPFAM" id="SSF56281">
    <property type="entry name" value="Metallo-hydrolase/oxidoreductase"/>
    <property type="match status" value="1"/>
</dbReference>
<dbReference type="InterPro" id="IPR050855">
    <property type="entry name" value="NDM-1-like"/>
</dbReference>
<reference evidence="2 3" key="1">
    <citation type="submission" date="2020-08" db="EMBL/GenBank/DDBJ databases">
        <title>Genomic Encyclopedia of Type Strains, Phase IV (KMG-IV): sequencing the most valuable type-strain genomes for metagenomic binning, comparative biology and taxonomic classification.</title>
        <authorList>
            <person name="Goeker M."/>
        </authorList>
    </citation>
    <scope>NUCLEOTIDE SEQUENCE [LARGE SCALE GENOMIC DNA]</scope>
    <source>
        <strain evidence="2 3">DSM 21458</strain>
    </source>
</reference>
<name>A0A841HXL6_9DEIO</name>
<dbReference type="Gene3D" id="3.60.15.10">
    <property type="entry name" value="Ribonuclease Z/Hydroxyacylglutathione hydrolase-like"/>
    <property type="match status" value="1"/>
</dbReference>
<dbReference type="Pfam" id="PF00753">
    <property type="entry name" value="Lactamase_B"/>
    <property type="match status" value="1"/>
</dbReference>
<dbReference type="GO" id="GO:0016787">
    <property type="term" value="F:hydrolase activity"/>
    <property type="evidence" value="ECO:0007669"/>
    <property type="project" value="UniProtKB-KW"/>
</dbReference>
<comment type="caution">
    <text evidence="2">The sequence shown here is derived from an EMBL/GenBank/DDBJ whole genome shotgun (WGS) entry which is preliminary data.</text>
</comment>
<accession>A0A841HXL6</accession>
<keyword evidence="2" id="KW-0378">Hydrolase</keyword>
<dbReference type="CDD" id="cd07721">
    <property type="entry name" value="yflN-like_MBL-fold"/>
    <property type="match status" value="1"/>
</dbReference>
<dbReference type="PANTHER" id="PTHR42951">
    <property type="entry name" value="METALLO-BETA-LACTAMASE DOMAIN-CONTAINING"/>
    <property type="match status" value="1"/>
</dbReference>
<dbReference type="SMART" id="SM00849">
    <property type="entry name" value="Lactamase_B"/>
    <property type="match status" value="1"/>
</dbReference>
<evidence type="ECO:0000313" key="3">
    <source>
        <dbReference type="Proteomes" id="UP000569951"/>
    </source>
</evidence>
<gene>
    <name evidence="2" type="ORF">HNR42_001572</name>
</gene>
<evidence type="ECO:0000259" key="1">
    <source>
        <dbReference type="SMART" id="SM00849"/>
    </source>
</evidence>